<dbReference type="PANTHER" id="PTHR30069">
    <property type="entry name" value="TONB-DEPENDENT OUTER MEMBRANE RECEPTOR"/>
    <property type="match status" value="1"/>
</dbReference>
<evidence type="ECO:0000256" key="5">
    <source>
        <dbReference type="ARBA" id="ARBA00022729"/>
    </source>
</evidence>
<dbReference type="RefSeq" id="WP_246439474.1">
    <property type="nucleotide sequence ID" value="NZ_JACHGF010000001.1"/>
</dbReference>
<keyword evidence="5" id="KW-0732">Signal</keyword>
<name>A0A840TRB0_9BACT</name>
<dbReference type="GO" id="GO:0015344">
    <property type="term" value="F:siderophore uptake transmembrane transporter activity"/>
    <property type="evidence" value="ECO:0007669"/>
    <property type="project" value="TreeGrafter"/>
</dbReference>
<dbReference type="AlphaFoldDB" id="A0A840TRB0"/>
<dbReference type="Pfam" id="PF00593">
    <property type="entry name" value="TonB_dep_Rec_b-barrel"/>
    <property type="match status" value="1"/>
</dbReference>
<keyword evidence="9 10" id="KW-0998">Cell outer membrane</keyword>
<feature type="domain" description="TonB-dependent receptor-like beta-barrel" evidence="12">
    <location>
        <begin position="255"/>
        <end position="616"/>
    </location>
</feature>
<evidence type="ECO:0000256" key="4">
    <source>
        <dbReference type="ARBA" id="ARBA00022692"/>
    </source>
</evidence>
<comment type="caution">
    <text evidence="14">The sequence shown here is derived from an EMBL/GenBank/DDBJ whole genome shotgun (WGS) entry which is preliminary data.</text>
</comment>
<evidence type="ECO:0000259" key="12">
    <source>
        <dbReference type="Pfam" id="PF00593"/>
    </source>
</evidence>
<gene>
    <name evidence="14" type="ORF">HNQ92_000400</name>
</gene>
<comment type="similarity">
    <text evidence="10 11">Belongs to the TonB-dependent receptor family.</text>
</comment>
<evidence type="ECO:0000256" key="6">
    <source>
        <dbReference type="ARBA" id="ARBA00023077"/>
    </source>
</evidence>
<keyword evidence="4 10" id="KW-0812">Transmembrane</keyword>
<dbReference type="SUPFAM" id="SSF56935">
    <property type="entry name" value="Porins"/>
    <property type="match status" value="1"/>
</dbReference>
<dbReference type="PANTHER" id="PTHR30069:SF29">
    <property type="entry name" value="HEMOGLOBIN AND HEMOGLOBIN-HAPTOGLOBIN-BINDING PROTEIN 1-RELATED"/>
    <property type="match status" value="1"/>
</dbReference>
<evidence type="ECO:0000256" key="8">
    <source>
        <dbReference type="ARBA" id="ARBA00023170"/>
    </source>
</evidence>
<keyword evidence="7 10" id="KW-0472">Membrane</keyword>
<keyword evidence="15" id="KW-1185">Reference proteome</keyword>
<dbReference type="GO" id="GO:0044718">
    <property type="term" value="P:siderophore transmembrane transport"/>
    <property type="evidence" value="ECO:0007669"/>
    <property type="project" value="TreeGrafter"/>
</dbReference>
<dbReference type="InterPro" id="IPR000531">
    <property type="entry name" value="Beta-barrel_TonB"/>
</dbReference>
<dbReference type="EMBL" id="JACHGF010000001">
    <property type="protein sequence ID" value="MBB5282279.1"/>
    <property type="molecule type" value="Genomic_DNA"/>
</dbReference>
<evidence type="ECO:0000256" key="9">
    <source>
        <dbReference type="ARBA" id="ARBA00023237"/>
    </source>
</evidence>
<evidence type="ECO:0000256" key="1">
    <source>
        <dbReference type="ARBA" id="ARBA00004571"/>
    </source>
</evidence>
<proteinExistence type="inferred from homology"/>
<keyword evidence="3 10" id="KW-1134">Transmembrane beta strand</keyword>
<dbReference type="InterPro" id="IPR036942">
    <property type="entry name" value="Beta-barrel_TonB_sf"/>
</dbReference>
<sequence>MVNSRLFWWGSAGWLACSLATVQHVQAQRDTVSLAPVTVRGFAPERFMAGLKVQVPDSATLQQFRFQNITDLLAFQTPLAFRNYGPGQLATASFRGTSSNHTAVLWNGLNINQPNLGQTDFSTIPVASFDRLAVQYGTSASVVGTDAVGGSLLLSSAARQSPGLSLSAGRQQGSFHNYQNQLAANYATPLGEKWNFAGKTALYDGRMNNKYPYRERQNYLLNPSESEQRGLVQDLFFQDAGQRQQWSAHLWLTDNQLILAPANLGGRELTRTQSYRSMLQYEALGWTARTAWTRDLIDYGKGDFTYLEHTETDRFATRLEKEFTRYLGRRQSTPWSVRVGGEVAHYRTRTDGYVEPLITENRADLFVLSRWQATDRWLVSANLRQAFVTRFNPPLTPSVGTEYLWLRRPTYTLAAKASVGRNYRVPTLNERYWLNLGNPNLRPEHGWNKEAGLEAKWVPAPAQQLTASLTAYHNRVDDWTYWNPERNYYVENLQLVVARGLEAQSTWQGTWQRWQAGSQLGYAWVRSSQERAYTAYAQDILGKQLMHVPVHTGTFNAYVQRGRLRLTGRAQAVSRRYTTFDNSKYLAGFVLADVLAETTLHAHHWQGRLQAQVHNVLNTFYLNVNRYAMPGRSFSFNLLITYNSKTK</sequence>
<dbReference type="InterPro" id="IPR012910">
    <property type="entry name" value="Plug_dom"/>
</dbReference>
<dbReference type="Pfam" id="PF07715">
    <property type="entry name" value="Plug"/>
    <property type="match status" value="1"/>
</dbReference>
<organism evidence="14 15">
    <name type="scientific">Rhabdobacter roseus</name>
    <dbReference type="NCBI Taxonomy" id="1655419"/>
    <lineage>
        <taxon>Bacteria</taxon>
        <taxon>Pseudomonadati</taxon>
        <taxon>Bacteroidota</taxon>
        <taxon>Cytophagia</taxon>
        <taxon>Cytophagales</taxon>
        <taxon>Cytophagaceae</taxon>
        <taxon>Rhabdobacter</taxon>
    </lineage>
</organism>
<evidence type="ECO:0000256" key="2">
    <source>
        <dbReference type="ARBA" id="ARBA00022448"/>
    </source>
</evidence>
<dbReference type="Gene3D" id="2.40.170.20">
    <property type="entry name" value="TonB-dependent receptor, beta-barrel domain"/>
    <property type="match status" value="1"/>
</dbReference>
<evidence type="ECO:0000313" key="14">
    <source>
        <dbReference type="EMBL" id="MBB5282279.1"/>
    </source>
</evidence>
<keyword evidence="8 14" id="KW-0675">Receptor</keyword>
<evidence type="ECO:0000256" key="11">
    <source>
        <dbReference type="RuleBase" id="RU003357"/>
    </source>
</evidence>
<dbReference type="InterPro" id="IPR039426">
    <property type="entry name" value="TonB-dep_rcpt-like"/>
</dbReference>
<evidence type="ECO:0000256" key="3">
    <source>
        <dbReference type="ARBA" id="ARBA00022452"/>
    </source>
</evidence>
<evidence type="ECO:0000256" key="7">
    <source>
        <dbReference type="ARBA" id="ARBA00023136"/>
    </source>
</evidence>
<dbReference type="Gene3D" id="2.170.130.10">
    <property type="entry name" value="TonB-dependent receptor, plug domain"/>
    <property type="match status" value="1"/>
</dbReference>
<reference evidence="14 15" key="1">
    <citation type="submission" date="2020-08" db="EMBL/GenBank/DDBJ databases">
        <title>Genomic Encyclopedia of Type Strains, Phase IV (KMG-IV): sequencing the most valuable type-strain genomes for metagenomic binning, comparative biology and taxonomic classification.</title>
        <authorList>
            <person name="Goeker M."/>
        </authorList>
    </citation>
    <scope>NUCLEOTIDE SEQUENCE [LARGE SCALE GENOMIC DNA]</scope>
    <source>
        <strain evidence="14 15">DSM 105074</strain>
    </source>
</reference>
<evidence type="ECO:0000256" key="10">
    <source>
        <dbReference type="PROSITE-ProRule" id="PRU01360"/>
    </source>
</evidence>
<dbReference type="PROSITE" id="PS51257">
    <property type="entry name" value="PROKAR_LIPOPROTEIN"/>
    <property type="match status" value="1"/>
</dbReference>
<feature type="domain" description="TonB-dependent receptor plug" evidence="13">
    <location>
        <begin position="52"/>
        <end position="150"/>
    </location>
</feature>
<keyword evidence="6 11" id="KW-0798">TonB box</keyword>
<accession>A0A840TRB0</accession>
<evidence type="ECO:0000313" key="15">
    <source>
        <dbReference type="Proteomes" id="UP000557307"/>
    </source>
</evidence>
<dbReference type="GO" id="GO:0009279">
    <property type="term" value="C:cell outer membrane"/>
    <property type="evidence" value="ECO:0007669"/>
    <property type="project" value="UniProtKB-SubCell"/>
</dbReference>
<comment type="subcellular location">
    <subcellularLocation>
        <location evidence="1 10">Cell outer membrane</location>
        <topology evidence="1 10">Multi-pass membrane protein</topology>
    </subcellularLocation>
</comment>
<keyword evidence="2 10" id="KW-0813">Transport</keyword>
<dbReference type="InterPro" id="IPR037066">
    <property type="entry name" value="Plug_dom_sf"/>
</dbReference>
<dbReference type="PROSITE" id="PS52016">
    <property type="entry name" value="TONB_DEPENDENT_REC_3"/>
    <property type="match status" value="1"/>
</dbReference>
<evidence type="ECO:0000259" key="13">
    <source>
        <dbReference type="Pfam" id="PF07715"/>
    </source>
</evidence>
<dbReference type="Proteomes" id="UP000557307">
    <property type="component" value="Unassembled WGS sequence"/>
</dbReference>
<protein>
    <submittedName>
        <fullName evidence="14">Iron complex outermembrane receptor protein</fullName>
    </submittedName>
</protein>